<protein>
    <submittedName>
        <fullName evidence="3">Iron ABC transporter substrate-binding protein</fullName>
    </submittedName>
</protein>
<proteinExistence type="predicted"/>
<reference evidence="3" key="2">
    <citation type="submission" date="2022-07" db="EMBL/GenBank/DDBJ databases">
        <title>Genome-based characterization of novel serogroup A variants of Pasteurella multocida.</title>
        <authorList>
            <person name="Prajapati A."/>
            <person name="Yogisharadhya R."/>
            <person name="Mohanty N."/>
            <person name="Chanda M."/>
            <person name="Mendem S.K."/>
            <person name="Siddaramappa S."/>
            <person name="Shivachandra S.B."/>
        </authorList>
    </citation>
    <scope>NUCLEOTIDE SEQUENCE</scope>
    <source>
        <strain evidence="3">NIVEDIPm19</strain>
    </source>
</reference>
<feature type="signal peptide" evidence="1">
    <location>
        <begin position="1"/>
        <end position="24"/>
    </location>
</feature>
<evidence type="ECO:0000313" key="3">
    <source>
        <dbReference type="EMBL" id="MDA5622821.1"/>
    </source>
</evidence>
<evidence type="ECO:0000256" key="1">
    <source>
        <dbReference type="SAM" id="SignalP"/>
    </source>
</evidence>
<dbReference type="EMBL" id="JANJHC010000007">
    <property type="protein sequence ID" value="MDA5622821.1"/>
    <property type="molecule type" value="Genomic_DNA"/>
</dbReference>
<gene>
    <name evidence="4" type="ORF">C2800_09560</name>
    <name evidence="3" type="ORF">NM948_04575</name>
</gene>
<name>A0A1E3XLF4_PASMD</name>
<evidence type="ECO:0000259" key="2">
    <source>
        <dbReference type="PROSITE" id="PS50983"/>
    </source>
</evidence>
<dbReference type="PROSITE" id="PS50983">
    <property type="entry name" value="FE_B12_PBP"/>
    <property type="match status" value="1"/>
</dbReference>
<dbReference type="PANTHER" id="PTHR30535:SF34">
    <property type="entry name" value="MOLYBDATE-BINDING PROTEIN MOLA"/>
    <property type="match status" value="1"/>
</dbReference>
<feature type="chain" id="PRO_5040061272" evidence="1">
    <location>
        <begin position="25"/>
        <end position="342"/>
    </location>
</feature>
<evidence type="ECO:0000313" key="6">
    <source>
        <dbReference type="Proteomes" id="UP001145481"/>
    </source>
</evidence>
<evidence type="ECO:0000313" key="5">
    <source>
        <dbReference type="Proteomes" id="UP000540079"/>
    </source>
</evidence>
<dbReference type="Gene3D" id="3.40.50.1980">
    <property type="entry name" value="Nitrogenase molybdenum iron protein domain"/>
    <property type="match status" value="2"/>
</dbReference>
<dbReference type="InterPro" id="IPR050902">
    <property type="entry name" value="ABC_Transporter_SBP"/>
</dbReference>
<dbReference type="SUPFAM" id="SSF53807">
    <property type="entry name" value="Helical backbone' metal receptor"/>
    <property type="match status" value="1"/>
</dbReference>
<dbReference type="AlphaFoldDB" id="A0A1E3XLF4"/>
<dbReference type="Proteomes" id="UP000540079">
    <property type="component" value="Unassembled WGS sequence"/>
</dbReference>
<comment type="caution">
    <text evidence="3">The sequence shown here is derived from an EMBL/GenBank/DDBJ whole genome shotgun (WGS) entry which is preliminary data.</text>
</comment>
<organism evidence="3 6">
    <name type="scientific">Pasteurella multocida</name>
    <dbReference type="NCBI Taxonomy" id="747"/>
    <lineage>
        <taxon>Bacteria</taxon>
        <taxon>Pseudomonadati</taxon>
        <taxon>Pseudomonadota</taxon>
        <taxon>Gammaproteobacteria</taxon>
        <taxon>Pasteurellales</taxon>
        <taxon>Pasteurellaceae</taxon>
        <taxon>Pasteurella</taxon>
    </lineage>
</organism>
<dbReference type="Pfam" id="PF01497">
    <property type="entry name" value="Peripla_BP_2"/>
    <property type="match status" value="1"/>
</dbReference>
<dbReference type="Gene3D" id="1.20.58.2180">
    <property type="match status" value="1"/>
</dbReference>
<dbReference type="Proteomes" id="UP001145481">
    <property type="component" value="Unassembled WGS sequence"/>
</dbReference>
<dbReference type="GO" id="GO:0071281">
    <property type="term" value="P:cellular response to iron ion"/>
    <property type="evidence" value="ECO:0007669"/>
    <property type="project" value="TreeGrafter"/>
</dbReference>
<keyword evidence="1" id="KW-0732">Signal</keyword>
<reference evidence="4 5" key="1">
    <citation type="journal article" date="2018" name="Front. Microbiol.">
        <title>Genetic and Phylogenetic Characteristics of Pasteurella multocida Isolates From Different Host Species.</title>
        <authorList>
            <person name="Peng Z."/>
            <person name="Liang W."/>
            <person name="Wang F."/>
            <person name="Xu Z."/>
            <person name="Xie Z."/>
            <person name="Lian Z."/>
            <person name="Hua L."/>
            <person name="Zhou R."/>
            <person name="Chen H."/>
            <person name="Wu B."/>
        </authorList>
    </citation>
    <scope>NUCLEOTIDE SEQUENCE [LARGE SCALE GENOMIC DNA]</scope>
    <source>
        <strain evidence="4 5">HNA06</strain>
    </source>
</reference>
<evidence type="ECO:0000313" key="4">
    <source>
        <dbReference type="EMBL" id="NNI79662.1"/>
    </source>
</evidence>
<accession>A0A1E3XLF4</accession>
<dbReference type="InterPro" id="IPR002491">
    <property type="entry name" value="ABC_transptr_periplasmic_BD"/>
</dbReference>
<feature type="domain" description="Fe/B12 periplasmic-binding" evidence="2">
    <location>
        <begin position="45"/>
        <end position="309"/>
    </location>
</feature>
<dbReference type="CDD" id="cd01147">
    <property type="entry name" value="HemV-2"/>
    <property type="match status" value="1"/>
</dbReference>
<dbReference type="PANTHER" id="PTHR30535">
    <property type="entry name" value="VITAMIN B12-BINDING PROTEIN"/>
    <property type="match status" value="1"/>
</dbReference>
<sequence length="342" mass="37512">MLTKFIKKSTALLVLSLFAGVVSAQSESSLVAGKYGEVEGQKVQKVLSAGKVADVLLIALAPEKLLGVSSELPKKGMPYFSEQVQKFEVTGRLAGRGSTAPLEKLVALKPDIIVDVGSVSKSYLATAERVNQQTQLPFVLVDGKFPQTAQQIREVAKLIGSEEKGEKLATYAEKVLALTENSVRNEKQPVTVYFARGADGLETGLAGSIHGEVLDWVGLKNVADVAGEKKIARVSMEQLLQWQPNVILTHDKNFYELLKTADVWQQLSAVKNKQFYLVPAEPFGWLDQPPSVNRLLGAVWLAHHFAAEKVDAKQYAMLINDYFALFYGHQLDQKAQAKFGIK</sequence>
<dbReference type="EMBL" id="PPVL01000009">
    <property type="protein sequence ID" value="NNI79662.1"/>
    <property type="molecule type" value="Genomic_DNA"/>
</dbReference>
<dbReference type="RefSeq" id="WP_014668585.1">
    <property type="nucleotide sequence ID" value="NZ_CP030096.1"/>
</dbReference>